<dbReference type="InterPro" id="IPR000522">
    <property type="entry name" value="ABC_transptr_permease_BtuC"/>
</dbReference>
<dbReference type="GO" id="GO:0022857">
    <property type="term" value="F:transmembrane transporter activity"/>
    <property type="evidence" value="ECO:0007669"/>
    <property type="project" value="InterPro"/>
</dbReference>
<dbReference type="InterPro" id="IPR037294">
    <property type="entry name" value="ABC_BtuC-like"/>
</dbReference>
<dbReference type="RefSeq" id="WP_065237407.1">
    <property type="nucleotide sequence ID" value="NZ_JTJR01000025.1"/>
</dbReference>
<feature type="transmembrane region" description="Helical" evidence="8">
    <location>
        <begin position="90"/>
        <end position="112"/>
    </location>
</feature>
<feature type="transmembrane region" description="Helical" evidence="8">
    <location>
        <begin position="149"/>
        <end position="169"/>
    </location>
</feature>
<gene>
    <name evidence="9" type="primary">fecC</name>
    <name evidence="9" type="ORF">QV06_06370</name>
</gene>
<comment type="caution">
    <text evidence="9">The sequence shown here is derived from an EMBL/GenBank/DDBJ whole genome shotgun (WGS) entry which is preliminary data.</text>
</comment>
<keyword evidence="3" id="KW-0813">Transport</keyword>
<dbReference type="PATRIC" id="fig|505345.6.peg.1300"/>
<dbReference type="GO" id="GO:0005886">
    <property type="term" value="C:plasma membrane"/>
    <property type="evidence" value="ECO:0007669"/>
    <property type="project" value="UniProtKB-SubCell"/>
</dbReference>
<evidence type="ECO:0000256" key="4">
    <source>
        <dbReference type="ARBA" id="ARBA00022475"/>
    </source>
</evidence>
<dbReference type="EMBL" id="JTJR01000025">
    <property type="protein sequence ID" value="OBX04521.1"/>
    <property type="molecule type" value="Genomic_DNA"/>
</dbReference>
<dbReference type="GO" id="GO:0033214">
    <property type="term" value="P:siderophore-iron import into cell"/>
    <property type="evidence" value="ECO:0007669"/>
    <property type="project" value="TreeGrafter"/>
</dbReference>
<comment type="similarity">
    <text evidence="2">Belongs to the binding-protein-dependent transport system permease family. FecCD subfamily.</text>
</comment>
<keyword evidence="5 8" id="KW-0812">Transmembrane</keyword>
<dbReference type="CDD" id="cd06550">
    <property type="entry name" value="TM_ABC_iron-siderophores_like"/>
    <property type="match status" value="1"/>
</dbReference>
<feature type="transmembrane region" description="Helical" evidence="8">
    <location>
        <begin position="280"/>
        <end position="301"/>
    </location>
</feature>
<protein>
    <submittedName>
        <fullName evidence="9">Iron-dicitrate transporter permease subunit</fullName>
    </submittedName>
</protein>
<proteinExistence type="inferred from homology"/>
<reference evidence="9 10" key="1">
    <citation type="submission" date="2014-11" db="EMBL/GenBank/DDBJ databases">
        <title>Pan-genome of Gallibacterium spp.</title>
        <authorList>
            <person name="Kudirkiene E."/>
            <person name="Bojesen A.M."/>
        </authorList>
    </citation>
    <scope>NUCLEOTIDE SEQUENCE [LARGE SCALE GENOMIC DNA]</scope>
    <source>
        <strain evidence="9 10">59/S3/89</strain>
    </source>
</reference>
<evidence type="ECO:0000256" key="6">
    <source>
        <dbReference type="ARBA" id="ARBA00022989"/>
    </source>
</evidence>
<evidence type="ECO:0000313" key="9">
    <source>
        <dbReference type="EMBL" id="OBX04521.1"/>
    </source>
</evidence>
<evidence type="ECO:0000256" key="3">
    <source>
        <dbReference type="ARBA" id="ARBA00022448"/>
    </source>
</evidence>
<accession>A0A1A7PRZ5</accession>
<dbReference type="NCBIfam" id="NF008407">
    <property type="entry name" value="PRK11228.1"/>
    <property type="match status" value="1"/>
</dbReference>
<dbReference type="Gene3D" id="1.10.3470.10">
    <property type="entry name" value="ABC transporter involved in vitamin B12 uptake, BtuC"/>
    <property type="match status" value="1"/>
</dbReference>
<feature type="transmembrane region" description="Helical" evidence="8">
    <location>
        <begin position="198"/>
        <end position="217"/>
    </location>
</feature>
<evidence type="ECO:0000313" key="10">
    <source>
        <dbReference type="Proteomes" id="UP000092626"/>
    </source>
</evidence>
<feature type="transmembrane region" description="Helical" evidence="8">
    <location>
        <begin position="307"/>
        <end position="325"/>
    </location>
</feature>
<evidence type="ECO:0000256" key="8">
    <source>
        <dbReference type="SAM" id="Phobius"/>
    </source>
</evidence>
<dbReference type="FunFam" id="1.10.3470.10:FF:000001">
    <property type="entry name" value="Vitamin B12 ABC transporter permease BtuC"/>
    <property type="match status" value="1"/>
</dbReference>
<feature type="transmembrane region" description="Helical" evidence="8">
    <location>
        <begin position="118"/>
        <end position="137"/>
    </location>
</feature>
<keyword evidence="7 8" id="KW-0472">Membrane</keyword>
<feature type="transmembrane region" description="Helical" evidence="8">
    <location>
        <begin position="57"/>
        <end position="78"/>
    </location>
</feature>
<evidence type="ECO:0000256" key="2">
    <source>
        <dbReference type="ARBA" id="ARBA00007935"/>
    </source>
</evidence>
<evidence type="ECO:0000256" key="5">
    <source>
        <dbReference type="ARBA" id="ARBA00022692"/>
    </source>
</evidence>
<dbReference type="PANTHER" id="PTHR30472">
    <property type="entry name" value="FERRIC ENTEROBACTIN TRANSPORT SYSTEM PERMEASE PROTEIN"/>
    <property type="match status" value="1"/>
</dbReference>
<dbReference type="AlphaFoldDB" id="A0A1A7PRZ5"/>
<feature type="transmembrane region" description="Helical" evidence="8">
    <location>
        <begin position="237"/>
        <end position="268"/>
    </location>
</feature>
<evidence type="ECO:0000256" key="7">
    <source>
        <dbReference type="ARBA" id="ARBA00023136"/>
    </source>
</evidence>
<dbReference type="Proteomes" id="UP000092626">
    <property type="component" value="Unassembled WGS sequence"/>
</dbReference>
<dbReference type="STRING" id="505345.QV06_06370"/>
<keyword evidence="6 8" id="KW-1133">Transmembrane helix</keyword>
<organism evidence="9 10">
    <name type="scientific">Gallibacterium genomosp. 3</name>
    <dbReference type="NCBI Taxonomy" id="505345"/>
    <lineage>
        <taxon>Bacteria</taxon>
        <taxon>Pseudomonadati</taxon>
        <taxon>Pseudomonadota</taxon>
        <taxon>Gammaproteobacteria</taxon>
        <taxon>Pasteurellales</taxon>
        <taxon>Pasteurellaceae</taxon>
        <taxon>Gallibacterium</taxon>
    </lineage>
</organism>
<dbReference type="Pfam" id="PF01032">
    <property type="entry name" value="FecCD"/>
    <property type="match status" value="1"/>
</dbReference>
<name>A0A1A7PRZ5_9PAST</name>
<keyword evidence="4" id="KW-1003">Cell membrane</keyword>
<dbReference type="PANTHER" id="PTHR30472:SF1">
    <property type="entry name" value="FE(3+) DICITRATE TRANSPORT SYSTEM PERMEASE PROTEIN FECC-RELATED"/>
    <property type="match status" value="1"/>
</dbReference>
<sequence>MRYLIYRWLSPIFLLLLLFWASLFLFYPLNVSATDAVQALFAHTNNTIANITITNLRLPRSICAILIGASLSLAGALLQSITRNPLASPSLLGINSGASLAMVIATAINPAMISTYSISFVAAVGGGLSWLLVMLISAGWSGNIERSRIVLAGIAVSMLCAALTKLTLILSEDNAYGVMSWLAGGVGHIRWEAVWNLLPFVLPAILISMSIANKLNILSLSDETATSLGINLTQLRILINLCALCLIGACVSVAGPFAFIGLLIPHLARYWIGYDLRKSLPITMLFGAILMLVADIIARAITFPNELPAGAILALIGAPFFVWIARGKQ</sequence>
<comment type="subcellular location">
    <subcellularLocation>
        <location evidence="1">Cell membrane</location>
        <topology evidence="1">Multi-pass membrane protein</topology>
    </subcellularLocation>
</comment>
<evidence type="ECO:0000256" key="1">
    <source>
        <dbReference type="ARBA" id="ARBA00004651"/>
    </source>
</evidence>
<dbReference type="SUPFAM" id="SSF81345">
    <property type="entry name" value="ABC transporter involved in vitamin B12 uptake, BtuC"/>
    <property type="match status" value="1"/>
</dbReference>